<feature type="compositionally biased region" description="Basic and acidic residues" evidence="1">
    <location>
        <begin position="76"/>
        <end position="94"/>
    </location>
</feature>
<feature type="compositionally biased region" description="Low complexity" evidence="1">
    <location>
        <begin position="52"/>
        <end position="67"/>
    </location>
</feature>
<evidence type="ECO:0000256" key="1">
    <source>
        <dbReference type="SAM" id="MobiDB-lite"/>
    </source>
</evidence>
<organism evidence="2 3">
    <name type="scientific">Ornithinibacter aureus</name>
    <dbReference type="NCBI Taxonomy" id="622664"/>
    <lineage>
        <taxon>Bacteria</taxon>
        <taxon>Bacillati</taxon>
        <taxon>Actinomycetota</taxon>
        <taxon>Actinomycetes</taxon>
        <taxon>Micrococcales</taxon>
        <taxon>Intrasporangiaceae</taxon>
        <taxon>Ornithinibacter</taxon>
    </lineage>
</organism>
<sequence length="202" mass="20506">MSATEYCGCGSNGTRSSGPVGADRWDEQVGSVADEAAKLLESLRRSAEAANASAAATGAAHAAATSADVDDDADEPEGRAGERREGPRDGERPASEAGGHDPFCTWCPLCRTAEVVRSLSPETITRLADVATLAATVLADFASARAADAPSNAPSDAGESRSRRPAASAAPRPSPSRPIPVRDAEPVSADGPAADLKEAPRG</sequence>
<proteinExistence type="predicted"/>
<feature type="region of interest" description="Disordered" evidence="1">
    <location>
        <begin position="1"/>
        <end position="25"/>
    </location>
</feature>
<feature type="region of interest" description="Disordered" evidence="1">
    <location>
        <begin position="145"/>
        <end position="202"/>
    </location>
</feature>
<feature type="region of interest" description="Disordered" evidence="1">
    <location>
        <begin position="52"/>
        <end position="103"/>
    </location>
</feature>
<comment type="caution">
    <text evidence="2">The sequence shown here is derived from an EMBL/GenBank/DDBJ whole genome shotgun (WGS) entry which is preliminary data.</text>
</comment>
<feature type="compositionally biased region" description="Low complexity" evidence="1">
    <location>
        <begin position="145"/>
        <end position="157"/>
    </location>
</feature>
<evidence type="ECO:0000313" key="2">
    <source>
        <dbReference type="EMBL" id="GAA4398774.1"/>
    </source>
</evidence>
<dbReference type="Proteomes" id="UP001500390">
    <property type="component" value="Unassembled WGS sequence"/>
</dbReference>
<dbReference type="EMBL" id="BAABFX010000033">
    <property type="protein sequence ID" value="GAA4398774.1"/>
    <property type="molecule type" value="Genomic_DNA"/>
</dbReference>
<accession>A0ABP8K0J8</accession>
<keyword evidence="3" id="KW-1185">Reference proteome</keyword>
<gene>
    <name evidence="2" type="ORF">GCM10023153_24010</name>
</gene>
<protein>
    <submittedName>
        <fullName evidence="2">Uncharacterized protein</fullName>
    </submittedName>
</protein>
<evidence type="ECO:0000313" key="3">
    <source>
        <dbReference type="Proteomes" id="UP001500390"/>
    </source>
</evidence>
<name>A0ABP8K0J8_9MICO</name>
<reference evidence="3" key="1">
    <citation type="journal article" date="2019" name="Int. J. Syst. Evol. Microbiol.">
        <title>The Global Catalogue of Microorganisms (GCM) 10K type strain sequencing project: providing services to taxonomists for standard genome sequencing and annotation.</title>
        <authorList>
            <consortium name="The Broad Institute Genomics Platform"/>
            <consortium name="The Broad Institute Genome Sequencing Center for Infectious Disease"/>
            <person name="Wu L."/>
            <person name="Ma J."/>
        </authorList>
    </citation>
    <scope>NUCLEOTIDE SEQUENCE [LARGE SCALE GENOMIC DNA]</scope>
    <source>
        <strain evidence="3">JCM 17738</strain>
    </source>
</reference>